<comment type="caution">
    <text evidence="1">The sequence shown here is derived from an EMBL/GenBank/DDBJ whole genome shotgun (WGS) entry which is preliminary data.</text>
</comment>
<evidence type="ECO:0000313" key="1">
    <source>
        <dbReference type="EMBL" id="EKN42236.1"/>
    </source>
</evidence>
<evidence type="ECO:0000313" key="2">
    <source>
        <dbReference type="Proteomes" id="UP000011944"/>
    </source>
</evidence>
<protein>
    <submittedName>
        <fullName evidence="1">HAD superfamily hydrolase</fullName>
    </submittedName>
</protein>
<sequence>MHTVRIIREVGDHMNTFLDVDYEADNKINSLKEMLNFLS</sequence>
<proteinExistence type="predicted"/>
<dbReference type="EMBL" id="AMXI01000458">
    <property type="protein sequence ID" value="EKN42236.1"/>
    <property type="molecule type" value="Genomic_DNA"/>
</dbReference>
<reference evidence="1 2" key="1">
    <citation type="submission" date="2012-10" db="EMBL/GenBank/DDBJ databases">
        <authorList>
            <person name="Strain E.A."/>
            <person name="Brown E."/>
            <person name="Allard M.W."/>
            <person name="Gonzalez-Escalona N."/>
            <person name="Timme R."/>
        </authorList>
    </citation>
    <scope>NUCLEOTIDE SEQUENCE [LARGE SCALE GENOMIC DNA]</scope>
    <source>
        <strain evidence="1 2">CFSAN001627</strain>
    </source>
</reference>
<accession>M1ZSB2</accession>
<dbReference type="Proteomes" id="UP000011944">
    <property type="component" value="Unassembled WGS sequence"/>
</dbReference>
<keyword evidence="1" id="KW-0378">Hydrolase</keyword>
<dbReference type="AlphaFoldDB" id="M1ZSB2"/>
<organism evidence="1 2">
    <name type="scientific">Clostridium botulinum CFSAN001627</name>
    <dbReference type="NCBI Taxonomy" id="1232189"/>
    <lineage>
        <taxon>Bacteria</taxon>
        <taxon>Bacillati</taxon>
        <taxon>Bacillota</taxon>
        <taxon>Clostridia</taxon>
        <taxon>Eubacteriales</taxon>
        <taxon>Clostridiaceae</taxon>
        <taxon>Clostridium</taxon>
    </lineage>
</organism>
<reference evidence="1 2" key="2">
    <citation type="submission" date="2013-03" db="EMBL/GenBank/DDBJ databases">
        <title>Diversity in Clostridium botulinum.</title>
        <authorList>
            <person name="Timme R.E."/>
            <person name="Allard M."/>
            <person name="Luo Y."/>
            <person name="Strain E."/>
            <person name="Gonzalez-Escalona N."/>
            <person name="Brown E."/>
        </authorList>
    </citation>
    <scope>NUCLEOTIDE SEQUENCE [LARGE SCALE GENOMIC DNA]</scope>
    <source>
        <strain evidence="1 2">CFSAN001627</strain>
    </source>
</reference>
<dbReference type="PATRIC" id="fig|1232189.3.peg.1305"/>
<dbReference type="GO" id="GO:0016787">
    <property type="term" value="F:hydrolase activity"/>
    <property type="evidence" value="ECO:0007669"/>
    <property type="project" value="UniProtKB-KW"/>
</dbReference>
<gene>
    <name evidence="1" type="ORF">CFSAN001627_08117</name>
</gene>
<name>M1ZSB2_CLOBO</name>